<dbReference type="RefSeq" id="WP_262856550.1">
    <property type="nucleotide sequence ID" value="NZ_JAOPKZ010000015.1"/>
</dbReference>
<gene>
    <name evidence="2" type="primary">yidD</name>
    <name evidence="2" type="ORF">N9R04_09050</name>
</gene>
<organism evidence="2 3">
    <name type="scientific">Staphylococcus marylandisciuri</name>
    <dbReference type="NCBI Taxonomy" id="2981529"/>
    <lineage>
        <taxon>Bacteria</taxon>
        <taxon>Bacillati</taxon>
        <taxon>Bacillota</taxon>
        <taxon>Bacilli</taxon>
        <taxon>Bacillales</taxon>
        <taxon>Staphylococcaceae</taxon>
        <taxon>Staphylococcus</taxon>
    </lineage>
</organism>
<protein>
    <recommendedName>
        <fullName evidence="1">Putative membrane protein insertion efficiency factor</fullName>
    </recommendedName>
</protein>
<reference evidence="2 3" key="1">
    <citation type="journal article" date="2023" name="Int. J. Syst. Evol. Microbiol.">
        <title>Streptococcus sciuri sp. nov., Staphylococcus marylandisciuri sp. nov. and Staphylococcus americanisciuri sp. nov., isolated from faeces of eastern grey squirrel (Sciurus carolinensis).</title>
        <authorList>
            <person name="Volokhov D.V."/>
            <person name="Zagorodnyaya T.A."/>
            <person name="Furtak V.A."/>
            <person name="Nattanmai G."/>
            <person name="Randall L."/>
            <person name="Jose S."/>
            <person name="Gao Y."/>
            <person name="Eisenberg T."/>
            <person name="Delmonte P."/>
            <person name="Blom J."/>
            <person name="Mitchell K.K."/>
        </authorList>
    </citation>
    <scope>NUCLEOTIDE SEQUENCE [LARGE SCALE GENOMIC DNA]</scope>
    <source>
        <strain evidence="2 3">SQ8-PEA</strain>
    </source>
</reference>
<comment type="similarity">
    <text evidence="1">Belongs to the UPF0161 family.</text>
</comment>
<dbReference type="HAMAP" id="MF_00386">
    <property type="entry name" value="UPF0161_YidD"/>
    <property type="match status" value="1"/>
</dbReference>
<dbReference type="NCBIfam" id="TIGR00278">
    <property type="entry name" value="membrane protein insertion efficiency factor YidD"/>
    <property type="match status" value="1"/>
</dbReference>
<dbReference type="EMBL" id="JAOPKZ010000015">
    <property type="protein sequence ID" value="MCU5746821.1"/>
    <property type="molecule type" value="Genomic_DNA"/>
</dbReference>
<comment type="function">
    <text evidence="1">Could be involved in insertion of integral membrane proteins into the membrane.</text>
</comment>
<name>A0ABT2QS65_9STAP</name>
<dbReference type="PANTHER" id="PTHR33383:SF1">
    <property type="entry name" value="MEMBRANE PROTEIN INSERTION EFFICIENCY FACTOR-RELATED"/>
    <property type="match status" value="1"/>
</dbReference>
<evidence type="ECO:0000313" key="2">
    <source>
        <dbReference type="EMBL" id="MCU5746821.1"/>
    </source>
</evidence>
<keyword evidence="1" id="KW-0472">Membrane</keyword>
<comment type="caution">
    <text evidence="2">The sequence shown here is derived from an EMBL/GenBank/DDBJ whole genome shotgun (WGS) entry which is preliminary data.</text>
</comment>
<proteinExistence type="inferred from homology"/>
<dbReference type="SMART" id="SM01234">
    <property type="entry name" value="Haemolytic"/>
    <property type="match status" value="1"/>
</dbReference>
<keyword evidence="3" id="KW-1185">Reference proteome</keyword>
<dbReference type="PANTHER" id="PTHR33383">
    <property type="entry name" value="MEMBRANE PROTEIN INSERTION EFFICIENCY FACTOR-RELATED"/>
    <property type="match status" value="1"/>
</dbReference>
<dbReference type="Proteomes" id="UP001209553">
    <property type="component" value="Unassembled WGS sequence"/>
</dbReference>
<sequence>MMKKLFLSLIKFYQQYISPMTPRTCRFYPTCSEYTREAIEVYGPLKGTWMGIKRISKCHPFHKSGFDPVPIKKEHKNKKHHS</sequence>
<evidence type="ECO:0000256" key="1">
    <source>
        <dbReference type="HAMAP-Rule" id="MF_00386"/>
    </source>
</evidence>
<comment type="subcellular location">
    <subcellularLocation>
        <location evidence="1">Cell membrane</location>
        <topology evidence="1">Peripheral membrane protein</topology>
        <orientation evidence="1">Cytoplasmic side</orientation>
    </subcellularLocation>
</comment>
<accession>A0ABT2QS65</accession>
<keyword evidence="1" id="KW-1003">Cell membrane</keyword>
<dbReference type="Pfam" id="PF01809">
    <property type="entry name" value="YidD"/>
    <property type="match status" value="1"/>
</dbReference>
<dbReference type="InterPro" id="IPR002696">
    <property type="entry name" value="Membr_insert_effic_factor_YidD"/>
</dbReference>
<evidence type="ECO:0000313" key="3">
    <source>
        <dbReference type="Proteomes" id="UP001209553"/>
    </source>
</evidence>